<reference evidence="1 2" key="1">
    <citation type="submission" date="2016-11" db="EMBL/GenBank/DDBJ databases">
        <authorList>
            <person name="Jaros S."/>
            <person name="Januszkiewicz K."/>
            <person name="Wedrychowicz H."/>
        </authorList>
    </citation>
    <scope>NUCLEOTIDE SEQUENCE [LARGE SCALE GENOMIC DNA]</scope>
    <source>
        <strain evidence="1 2">DSM 21425</strain>
    </source>
</reference>
<evidence type="ECO:0000313" key="2">
    <source>
        <dbReference type="Proteomes" id="UP000184225"/>
    </source>
</evidence>
<dbReference type="Proteomes" id="UP000184225">
    <property type="component" value="Unassembled WGS sequence"/>
</dbReference>
<dbReference type="AlphaFoldDB" id="A0A1M6HRF1"/>
<proteinExistence type="predicted"/>
<accession>A0A1M6HRF1</accession>
<gene>
    <name evidence="1" type="ORF">SAMN04488096_1193</name>
</gene>
<organism evidence="1 2">
    <name type="scientific">Mesonia phycicola</name>
    <dbReference type="NCBI Taxonomy" id="579105"/>
    <lineage>
        <taxon>Bacteria</taxon>
        <taxon>Pseudomonadati</taxon>
        <taxon>Bacteroidota</taxon>
        <taxon>Flavobacteriia</taxon>
        <taxon>Flavobacteriales</taxon>
        <taxon>Flavobacteriaceae</taxon>
        <taxon>Mesonia</taxon>
    </lineage>
</organism>
<keyword evidence="2" id="KW-1185">Reference proteome</keyword>
<dbReference type="EMBL" id="FQYY01000019">
    <property type="protein sequence ID" value="SHJ24747.1"/>
    <property type="molecule type" value="Genomic_DNA"/>
</dbReference>
<dbReference type="RefSeq" id="WP_073153750.1">
    <property type="nucleotide sequence ID" value="NZ_FQYY01000019.1"/>
</dbReference>
<protein>
    <submittedName>
        <fullName evidence="1">Uncharacterized protein</fullName>
    </submittedName>
</protein>
<name>A0A1M6HRF1_9FLAO</name>
<sequence>MKKFSLIISILLLNFNLGFSQSESEIDSLLNIIAETENSKEIIKTNQVEKIKAFGENSLITLADFFTDTTLTKVKSECYNRNLTKGEIAIIIADRIEPMPYFTVTRIQNCTLTFCENNPNRIEYYFGIDNYLNNKVFKERYVEWLFSDDRLKRVKGKDRKKRKKILTEWNNNSR</sequence>
<dbReference type="OrthoDB" id="1453354at2"/>
<evidence type="ECO:0000313" key="1">
    <source>
        <dbReference type="EMBL" id="SHJ24747.1"/>
    </source>
</evidence>